<dbReference type="PANTHER" id="PTHR36423">
    <property type="entry name" value="AFR070WP"/>
    <property type="match status" value="1"/>
</dbReference>
<organism evidence="1 2">
    <name type="scientific">Physocladia obscura</name>
    <dbReference type="NCBI Taxonomy" id="109957"/>
    <lineage>
        <taxon>Eukaryota</taxon>
        <taxon>Fungi</taxon>
        <taxon>Fungi incertae sedis</taxon>
        <taxon>Chytridiomycota</taxon>
        <taxon>Chytridiomycota incertae sedis</taxon>
        <taxon>Chytridiomycetes</taxon>
        <taxon>Chytridiales</taxon>
        <taxon>Chytriomycetaceae</taxon>
        <taxon>Physocladia</taxon>
    </lineage>
</organism>
<reference evidence="1" key="1">
    <citation type="submission" date="2020-05" db="EMBL/GenBank/DDBJ databases">
        <title>Phylogenomic resolution of chytrid fungi.</title>
        <authorList>
            <person name="Stajich J.E."/>
            <person name="Amses K."/>
            <person name="Simmons R."/>
            <person name="Seto K."/>
            <person name="Myers J."/>
            <person name="Bonds A."/>
            <person name="Quandt C.A."/>
            <person name="Barry K."/>
            <person name="Liu P."/>
            <person name="Grigoriev I."/>
            <person name="Longcore J.E."/>
            <person name="James T.Y."/>
        </authorList>
    </citation>
    <scope>NUCLEOTIDE SEQUENCE</scope>
    <source>
        <strain evidence="1">JEL0513</strain>
    </source>
</reference>
<evidence type="ECO:0000313" key="2">
    <source>
        <dbReference type="Proteomes" id="UP001211907"/>
    </source>
</evidence>
<dbReference type="InterPro" id="IPR023389">
    <property type="entry name" value="DOPA-like_sf"/>
</dbReference>
<dbReference type="InterPro" id="IPR014980">
    <property type="entry name" value="DOPA_dioxygen"/>
</dbReference>
<keyword evidence="2" id="KW-1185">Reference proteome</keyword>
<gene>
    <name evidence="1" type="ORF">HK100_004703</name>
</gene>
<accession>A0AAD5SY47</accession>
<evidence type="ECO:0000313" key="1">
    <source>
        <dbReference type="EMBL" id="KAJ3100477.1"/>
    </source>
</evidence>
<dbReference type="EMBL" id="JADGJH010002279">
    <property type="protein sequence ID" value="KAJ3100477.1"/>
    <property type="molecule type" value="Genomic_DNA"/>
</dbReference>
<dbReference type="Proteomes" id="UP001211907">
    <property type="component" value="Unassembled WGS sequence"/>
</dbReference>
<comment type="caution">
    <text evidence="1">The sequence shown here is derived from an EMBL/GenBank/DDBJ whole genome shotgun (WGS) entry which is preliminary data.</text>
</comment>
<dbReference type="Pfam" id="PF08883">
    <property type="entry name" value="DOPA_dioxygen"/>
    <property type="match status" value="1"/>
</dbReference>
<name>A0AAD5SY47_9FUNG</name>
<dbReference type="AlphaFoldDB" id="A0AAD5SY47"/>
<proteinExistence type="predicted"/>
<dbReference type="Gene3D" id="3.30.70.1240">
    <property type="entry name" value="DOPA-like domains"/>
    <property type="match status" value="1"/>
</dbReference>
<dbReference type="PANTHER" id="PTHR36423:SF2">
    <property type="entry name" value="AFR070WP"/>
    <property type="match status" value="1"/>
</dbReference>
<sequence length="144" mass="16357">MVIATDKFVAPIRPTEEGNAWDFHIYFTLDQIELAASLREQVINEFVSPGIKVYRLWDKPIGPHTLPMFEVDVFTTQDFGAFISWLVFNRRGLNVLVHPHTEKGNDLHDHQVSALWIGEKVDLNLDVLKRFHGSPPPPVAATTV</sequence>
<dbReference type="SUPFAM" id="SSF143410">
    <property type="entry name" value="DOPA-like"/>
    <property type="match status" value="1"/>
</dbReference>
<protein>
    <submittedName>
        <fullName evidence="1">Uncharacterized protein</fullName>
    </submittedName>
</protein>